<keyword evidence="7" id="KW-0865">Zymogen</keyword>
<dbReference type="FunFam" id="3.40.50.1460:FF:000014">
    <property type="entry name" value="Caspase 10, apoptosis-related cysteine peptidase"/>
    <property type="match status" value="1"/>
</dbReference>
<dbReference type="AlphaFoldDB" id="A0A7L1D3P8"/>
<evidence type="ECO:0000256" key="5">
    <source>
        <dbReference type="ARBA" id="ARBA00022801"/>
    </source>
</evidence>
<dbReference type="CDD" id="cd08814">
    <property type="entry name" value="DED_Caspase_10_r2"/>
    <property type="match status" value="1"/>
</dbReference>
<evidence type="ECO:0000256" key="7">
    <source>
        <dbReference type="ARBA" id="ARBA00023145"/>
    </source>
</evidence>
<evidence type="ECO:0000256" key="8">
    <source>
        <dbReference type="RuleBase" id="RU003971"/>
    </source>
</evidence>
<evidence type="ECO:0000256" key="6">
    <source>
        <dbReference type="ARBA" id="ARBA00022807"/>
    </source>
</evidence>
<dbReference type="OrthoDB" id="6114029at2759"/>
<evidence type="ECO:0000259" key="9">
    <source>
        <dbReference type="PROSITE" id="PS50168"/>
    </source>
</evidence>
<dbReference type="PROSITE" id="PS50168">
    <property type="entry name" value="DED"/>
    <property type="match status" value="2"/>
</dbReference>
<evidence type="ECO:0000256" key="3">
    <source>
        <dbReference type="ARBA" id="ARBA00022703"/>
    </source>
</evidence>
<dbReference type="PANTHER" id="PTHR48169:SF7">
    <property type="entry name" value="CASPASE 10"/>
    <property type="match status" value="1"/>
</dbReference>
<dbReference type="PROSITE" id="PS50207">
    <property type="entry name" value="CASPASE_P10"/>
    <property type="match status" value="1"/>
</dbReference>
<feature type="domain" description="DED" evidence="9">
    <location>
        <begin position="8"/>
        <end position="86"/>
    </location>
</feature>
<dbReference type="InterPro" id="IPR035701">
    <property type="entry name" value="CASP10_DED2"/>
</dbReference>
<dbReference type="GO" id="GO:0006915">
    <property type="term" value="P:apoptotic process"/>
    <property type="evidence" value="ECO:0007669"/>
    <property type="project" value="UniProtKB-KW"/>
</dbReference>
<dbReference type="SMART" id="SM00031">
    <property type="entry name" value="DED"/>
    <property type="match status" value="2"/>
</dbReference>
<dbReference type="PROSITE" id="PS01122">
    <property type="entry name" value="CASPASE_CYS"/>
    <property type="match status" value="1"/>
</dbReference>
<protein>
    <submittedName>
        <fullName evidence="12">CASPA protein</fullName>
    </submittedName>
</protein>
<keyword evidence="13" id="KW-1185">Reference proteome</keyword>
<name>A0A7L1D3P8_9PASS</name>
<evidence type="ECO:0000259" key="10">
    <source>
        <dbReference type="PROSITE" id="PS50207"/>
    </source>
</evidence>
<dbReference type="GO" id="GO:0051604">
    <property type="term" value="P:protein maturation"/>
    <property type="evidence" value="ECO:0007669"/>
    <property type="project" value="UniProtKB-ARBA"/>
</dbReference>
<dbReference type="Gene3D" id="3.40.50.1460">
    <property type="match status" value="1"/>
</dbReference>
<dbReference type="Proteomes" id="UP000553648">
    <property type="component" value="Unassembled WGS sequence"/>
</dbReference>
<dbReference type="GO" id="GO:0005737">
    <property type="term" value="C:cytoplasm"/>
    <property type="evidence" value="ECO:0007669"/>
    <property type="project" value="UniProtKB-ARBA"/>
</dbReference>
<evidence type="ECO:0000256" key="2">
    <source>
        <dbReference type="ARBA" id="ARBA00022670"/>
    </source>
</evidence>
<keyword evidence="5" id="KW-0378">Hydrolase</keyword>
<feature type="non-terminal residue" evidence="12">
    <location>
        <position position="511"/>
    </location>
</feature>
<dbReference type="PANTHER" id="PTHR48169">
    <property type="entry name" value="DED DOMAIN-CONTAINING PROTEIN"/>
    <property type="match status" value="1"/>
</dbReference>
<sequence>SSNMEVVDGLEQLLQISENLGAEEVAALKFLCTDLVSLRKLEGVKSAADIFNLLMNEEHLNEEDTFLVAELLHRIKCHSLLKTLNYTKEKVQECLHEKGRVSAYRQMLYELSENISDEIVEKMKFLLQKRLPKRWAVHSALDLLISLEKQDLLTENNVDILEEVFKTVSPNLLKIINCYKKAKGGLRQFLKSFLNTWGDVVFIVSVMTFIMQGHERYIWRLLSHHQFKLQSLAAESCLLHIDENPDGNPFFCTFSFSFLQKMASYKMDGPKRGFCLVINNVKFESSFERMGSDKDAEDLKRVFTWLGLDVTTCTNQTSVQIEELMETWQHLQDHKDQNCFICCILSHGESGGIYGTDDELVSIRAIMSHFTGKQCPQLAGKPKLFFIQACQGGKVQCPVYIDGPESSSMQKDVSLSESIPEDADFLLGMSTVDGYASIRHPLQGSWYIQSLCEKLQLLVPRGEDILSILTEVNKDVARRVANKGTVKQMPQPAYTLRKKFIFPIPKDPSPS</sequence>
<dbReference type="InterPro" id="IPR011029">
    <property type="entry name" value="DEATH-like_dom_sf"/>
</dbReference>
<evidence type="ECO:0000259" key="11">
    <source>
        <dbReference type="PROSITE" id="PS50208"/>
    </source>
</evidence>
<dbReference type="Gene3D" id="1.10.533.10">
    <property type="entry name" value="Death Domain, Fas"/>
    <property type="match status" value="2"/>
</dbReference>
<feature type="domain" description="Caspase family p20" evidence="11">
    <location>
        <begin position="271"/>
        <end position="394"/>
    </location>
</feature>
<dbReference type="CDD" id="cd00032">
    <property type="entry name" value="CASc"/>
    <property type="match status" value="1"/>
</dbReference>
<dbReference type="InterPro" id="IPR015917">
    <property type="entry name" value="Pept_C14A"/>
</dbReference>
<keyword evidence="3" id="KW-0053">Apoptosis</keyword>
<dbReference type="InterPro" id="IPR016129">
    <property type="entry name" value="Caspase_his_AS"/>
</dbReference>
<keyword evidence="2" id="KW-0645">Protease</keyword>
<reference evidence="12 13" key="1">
    <citation type="submission" date="2019-09" db="EMBL/GenBank/DDBJ databases">
        <title>Bird 10,000 Genomes (B10K) Project - Family phase.</title>
        <authorList>
            <person name="Zhang G."/>
        </authorList>
    </citation>
    <scope>NUCLEOTIDE SEQUENCE [LARGE SCALE GENOMIC DNA]</scope>
    <source>
        <strain evidence="12">B10K-DU-002-03</strain>
        <tissue evidence="12">Muscle</tissue>
    </source>
</reference>
<dbReference type="Pfam" id="PF01335">
    <property type="entry name" value="DED"/>
    <property type="match status" value="2"/>
</dbReference>
<feature type="domain" description="DED" evidence="9">
    <location>
        <begin position="103"/>
        <end position="178"/>
    </location>
</feature>
<dbReference type="EMBL" id="VXBA01002855">
    <property type="protein sequence ID" value="NXM71561.1"/>
    <property type="molecule type" value="Genomic_DNA"/>
</dbReference>
<dbReference type="PROSITE" id="PS01121">
    <property type="entry name" value="CASPASE_HIS"/>
    <property type="match status" value="1"/>
</dbReference>
<dbReference type="InterPro" id="IPR033139">
    <property type="entry name" value="Caspase_cys_AS"/>
</dbReference>
<dbReference type="GO" id="GO:0004197">
    <property type="term" value="F:cysteine-type endopeptidase activity"/>
    <property type="evidence" value="ECO:0007669"/>
    <property type="project" value="InterPro"/>
</dbReference>
<dbReference type="GO" id="GO:0042981">
    <property type="term" value="P:regulation of apoptotic process"/>
    <property type="evidence" value="ECO:0007669"/>
    <property type="project" value="InterPro"/>
</dbReference>
<evidence type="ECO:0000313" key="12">
    <source>
        <dbReference type="EMBL" id="NXM71561.1"/>
    </source>
</evidence>
<dbReference type="InterPro" id="IPR011600">
    <property type="entry name" value="Pept_C14_caspase"/>
</dbReference>
<organism evidence="12 13">
    <name type="scientific">Serilophus lunatus</name>
    <name type="common">silver-breasted broadbill</name>
    <dbReference type="NCBI Taxonomy" id="239386"/>
    <lineage>
        <taxon>Eukaryota</taxon>
        <taxon>Metazoa</taxon>
        <taxon>Chordata</taxon>
        <taxon>Craniata</taxon>
        <taxon>Vertebrata</taxon>
        <taxon>Euteleostomi</taxon>
        <taxon>Archelosauria</taxon>
        <taxon>Archosauria</taxon>
        <taxon>Dinosauria</taxon>
        <taxon>Saurischia</taxon>
        <taxon>Theropoda</taxon>
        <taxon>Coelurosauria</taxon>
        <taxon>Aves</taxon>
        <taxon>Neognathae</taxon>
        <taxon>Neoaves</taxon>
        <taxon>Telluraves</taxon>
        <taxon>Australaves</taxon>
        <taxon>Passeriformes</taxon>
        <taxon>Eurylaimidae</taxon>
        <taxon>Serilophus</taxon>
    </lineage>
</organism>
<accession>A0A7L1D3P8</accession>
<dbReference type="GO" id="GO:0006508">
    <property type="term" value="P:proteolysis"/>
    <property type="evidence" value="ECO:0007669"/>
    <property type="project" value="UniProtKB-KW"/>
</dbReference>
<dbReference type="SUPFAM" id="SSF47986">
    <property type="entry name" value="DEATH domain"/>
    <property type="match status" value="2"/>
</dbReference>
<dbReference type="SUPFAM" id="SSF52129">
    <property type="entry name" value="Caspase-like"/>
    <property type="match status" value="1"/>
</dbReference>
<feature type="non-terminal residue" evidence="12">
    <location>
        <position position="1"/>
    </location>
</feature>
<evidence type="ECO:0000313" key="13">
    <source>
        <dbReference type="Proteomes" id="UP000553648"/>
    </source>
</evidence>
<dbReference type="SMART" id="SM00115">
    <property type="entry name" value="CASc"/>
    <property type="match status" value="1"/>
</dbReference>
<dbReference type="InterPro" id="IPR001875">
    <property type="entry name" value="DED_dom"/>
</dbReference>
<dbReference type="InterPro" id="IPR002138">
    <property type="entry name" value="Pept_C14_p10"/>
</dbReference>
<proteinExistence type="inferred from homology"/>
<keyword evidence="4" id="KW-0677">Repeat</keyword>
<comment type="caution">
    <text evidence="12">The sequence shown here is derived from an EMBL/GenBank/DDBJ whole genome shotgun (WGS) entry which is preliminary data.</text>
</comment>
<dbReference type="FunFam" id="1.10.533.10:FF:000038">
    <property type="entry name" value="Caspase 10"/>
    <property type="match status" value="1"/>
</dbReference>
<dbReference type="Pfam" id="PF00656">
    <property type="entry name" value="Peptidase_C14"/>
    <property type="match status" value="1"/>
</dbReference>
<dbReference type="PROSITE" id="PS50208">
    <property type="entry name" value="CASPASE_P20"/>
    <property type="match status" value="1"/>
</dbReference>
<dbReference type="InterPro" id="IPR029030">
    <property type="entry name" value="Caspase-like_dom_sf"/>
</dbReference>
<dbReference type="PRINTS" id="PR00376">
    <property type="entry name" value="IL1BCENZYME"/>
</dbReference>
<comment type="similarity">
    <text evidence="1 8">Belongs to the peptidase C14A family.</text>
</comment>
<evidence type="ECO:0000256" key="4">
    <source>
        <dbReference type="ARBA" id="ARBA00022737"/>
    </source>
</evidence>
<dbReference type="FunFam" id="1.10.533.10:FF:000016">
    <property type="entry name" value="CASP8 and FADD-like apoptosis regulator"/>
    <property type="match status" value="1"/>
</dbReference>
<feature type="domain" description="Caspase family p10" evidence="10">
    <location>
        <begin position="415"/>
        <end position="502"/>
    </location>
</feature>
<evidence type="ECO:0000256" key="1">
    <source>
        <dbReference type="ARBA" id="ARBA00010134"/>
    </source>
</evidence>
<dbReference type="InterPro" id="IPR001309">
    <property type="entry name" value="Pept_C14_p20"/>
</dbReference>
<gene>
    <name evidence="12" type="primary">Casp10</name>
    <name evidence="12" type="ORF">SERLUN_R09031</name>
</gene>
<keyword evidence="6" id="KW-0788">Thiol protease</keyword>